<keyword evidence="1" id="KW-0472">Membrane</keyword>
<feature type="transmembrane region" description="Helical" evidence="1">
    <location>
        <begin position="148"/>
        <end position="166"/>
    </location>
</feature>
<name>A0A433CY99_9FUNG</name>
<keyword evidence="3" id="KW-1185">Reference proteome</keyword>
<evidence type="ECO:0000313" key="2">
    <source>
        <dbReference type="EMBL" id="RUP43555.1"/>
    </source>
</evidence>
<sequence length="167" mass="18990">MLPHRIPEICLKCLAHEQILPQQYYVGEVHFDGFIDWQEFPMPASLAHLVLMPNWQPVDDLAAVMEMERIYDPHRVMMPDGQPIGDPGAVMQIEQLANNIMGLQEYFCSSSFADIEREFAGGMAGLSEAELFGMPAVRARFIQVPDGIFCYLTIKFGVVLVIYLRWP</sequence>
<dbReference type="Proteomes" id="UP000268093">
    <property type="component" value="Unassembled WGS sequence"/>
</dbReference>
<protein>
    <submittedName>
        <fullName evidence="2">Uncharacterized protein</fullName>
    </submittedName>
</protein>
<keyword evidence="1" id="KW-0812">Transmembrane</keyword>
<dbReference type="AlphaFoldDB" id="A0A433CY99"/>
<gene>
    <name evidence="2" type="ORF">BC936DRAFT_137018</name>
</gene>
<comment type="caution">
    <text evidence="2">The sequence shown here is derived from an EMBL/GenBank/DDBJ whole genome shotgun (WGS) entry which is preliminary data.</text>
</comment>
<reference evidence="2 3" key="1">
    <citation type="journal article" date="2018" name="New Phytol.">
        <title>Phylogenomics of Endogonaceae and evolution of mycorrhizas within Mucoromycota.</title>
        <authorList>
            <person name="Chang Y."/>
            <person name="Desiro A."/>
            <person name="Na H."/>
            <person name="Sandor L."/>
            <person name="Lipzen A."/>
            <person name="Clum A."/>
            <person name="Barry K."/>
            <person name="Grigoriev I.V."/>
            <person name="Martin F.M."/>
            <person name="Stajich J.E."/>
            <person name="Smith M.E."/>
            <person name="Bonito G."/>
            <person name="Spatafora J.W."/>
        </authorList>
    </citation>
    <scope>NUCLEOTIDE SEQUENCE [LARGE SCALE GENOMIC DNA]</scope>
    <source>
        <strain evidence="2 3">GMNB39</strain>
    </source>
</reference>
<evidence type="ECO:0000256" key="1">
    <source>
        <dbReference type="SAM" id="Phobius"/>
    </source>
</evidence>
<organism evidence="2 3">
    <name type="scientific">Jimgerdemannia flammicorona</name>
    <dbReference type="NCBI Taxonomy" id="994334"/>
    <lineage>
        <taxon>Eukaryota</taxon>
        <taxon>Fungi</taxon>
        <taxon>Fungi incertae sedis</taxon>
        <taxon>Mucoromycota</taxon>
        <taxon>Mucoromycotina</taxon>
        <taxon>Endogonomycetes</taxon>
        <taxon>Endogonales</taxon>
        <taxon>Endogonaceae</taxon>
        <taxon>Jimgerdemannia</taxon>
    </lineage>
</organism>
<proteinExistence type="predicted"/>
<dbReference type="EMBL" id="RBNI01010712">
    <property type="protein sequence ID" value="RUP43555.1"/>
    <property type="molecule type" value="Genomic_DNA"/>
</dbReference>
<keyword evidence="1" id="KW-1133">Transmembrane helix</keyword>
<evidence type="ECO:0000313" key="3">
    <source>
        <dbReference type="Proteomes" id="UP000268093"/>
    </source>
</evidence>
<accession>A0A433CY99</accession>